<evidence type="ECO:0000313" key="4">
    <source>
        <dbReference type="Proteomes" id="UP001224775"/>
    </source>
</evidence>
<dbReference type="NCBIfam" id="TIGR00231">
    <property type="entry name" value="small_GTP"/>
    <property type="match status" value="1"/>
</dbReference>
<comment type="caution">
    <text evidence="3">The sequence shown here is derived from an EMBL/GenBank/DDBJ whole genome shotgun (WGS) entry which is preliminary data.</text>
</comment>
<dbReference type="InterPro" id="IPR027417">
    <property type="entry name" value="P-loop_NTPase"/>
</dbReference>
<sequence length="250" mass="28427">MNQAYKAGQSQLNNELFHPDENDTHSSSSSSIEQNINTTTDEPDVKIIIIGDSAVGKSKLLERYLVNDYNPRRLSTHALTLYRKNVMLGNTTGDGDCNDDNNNNGDDKPIKVDFWDTAGQEKFFSLHPTYYYQAHACILVFDVTRKSTYHNLQKWYNELCAHYSNNNNNSTIPCILVANKVDINYEVTKKSFKFASDNHMPFFFVSSADGTNVVKVFEEAICMALGQKRYGERDFLSECLELMEDGPLNE</sequence>
<dbReference type="Proteomes" id="UP001224775">
    <property type="component" value="Unassembled WGS sequence"/>
</dbReference>
<dbReference type="SMART" id="SM00174">
    <property type="entry name" value="RHO"/>
    <property type="match status" value="1"/>
</dbReference>
<organism evidence="3 4">
    <name type="scientific">Skeletonema marinoi</name>
    <dbReference type="NCBI Taxonomy" id="267567"/>
    <lineage>
        <taxon>Eukaryota</taxon>
        <taxon>Sar</taxon>
        <taxon>Stramenopiles</taxon>
        <taxon>Ochrophyta</taxon>
        <taxon>Bacillariophyta</taxon>
        <taxon>Coscinodiscophyceae</taxon>
        <taxon>Thalassiosirophycidae</taxon>
        <taxon>Thalassiosirales</taxon>
        <taxon>Skeletonemataceae</taxon>
        <taxon>Skeletonema</taxon>
        <taxon>Skeletonema marinoi-dohrnii complex</taxon>
    </lineage>
</organism>
<dbReference type="SUPFAM" id="SSF52540">
    <property type="entry name" value="P-loop containing nucleoside triphosphate hydrolases"/>
    <property type="match status" value="1"/>
</dbReference>
<dbReference type="Pfam" id="PF00071">
    <property type="entry name" value="Ras"/>
    <property type="match status" value="1"/>
</dbReference>
<protein>
    <submittedName>
        <fullName evidence="3">Rab-like protein 2B</fullName>
    </submittedName>
</protein>
<dbReference type="GO" id="GO:0003924">
    <property type="term" value="F:GTPase activity"/>
    <property type="evidence" value="ECO:0007669"/>
    <property type="project" value="InterPro"/>
</dbReference>
<dbReference type="PANTHER" id="PTHR47978">
    <property type="match status" value="1"/>
</dbReference>
<keyword evidence="4" id="KW-1185">Reference proteome</keyword>
<dbReference type="GO" id="GO:0005525">
    <property type="term" value="F:GTP binding"/>
    <property type="evidence" value="ECO:0007669"/>
    <property type="project" value="InterPro"/>
</dbReference>
<dbReference type="PROSITE" id="PS51420">
    <property type="entry name" value="RHO"/>
    <property type="match status" value="1"/>
</dbReference>
<dbReference type="PROSITE" id="PS51419">
    <property type="entry name" value="RAB"/>
    <property type="match status" value="1"/>
</dbReference>
<accession>A0AAD9D7H7</accession>
<name>A0AAD9D7H7_9STRA</name>
<reference evidence="3" key="1">
    <citation type="submission" date="2023-06" db="EMBL/GenBank/DDBJ databases">
        <title>Survivors Of The Sea: Transcriptome response of Skeletonema marinoi to long-term dormancy.</title>
        <authorList>
            <person name="Pinder M.I.M."/>
            <person name="Kourtchenko O."/>
            <person name="Robertson E.K."/>
            <person name="Larsson T."/>
            <person name="Maumus F."/>
            <person name="Osuna-Cruz C.M."/>
            <person name="Vancaester E."/>
            <person name="Stenow R."/>
            <person name="Vandepoele K."/>
            <person name="Ploug H."/>
            <person name="Bruchert V."/>
            <person name="Godhe A."/>
            <person name="Topel M."/>
        </authorList>
    </citation>
    <scope>NUCLEOTIDE SEQUENCE</scope>
    <source>
        <strain evidence="3">R05AC</strain>
    </source>
</reference>
<gene>
    <name evidence="3" type="ORF">QTG54_013441</name>
</gene>
<dbReference type="InterPro" id="IPR001806">
    <property type="entry name" value="Small_GTPase"/>
</dbReference>
<dbReference type="FunFam" id="3.40.50.300:FF:001447">
    <property type="entry name" value="Ras-related protein Rab-1B"/>
    <property type="match status" value="1"/>
</dbReference>
<evidence type="ECO:0000256" key="2">
    <source>
        <dbReference type="SAM" id="MobiDB-lite"/>
    </source>
</evidence>
<proteinExistence type="predicted"/>
<feature type="region of interest" description="Disordered" evidence="2">
    <location>
        <begin position="15"/>
        <end position="38"/>
    </location>
</feature>
<keyword evidence="1" id="KW-0547">Nucleotide-binding</keyword>
<dbReference type="Gene3D" id="3.40.50.300">
    <property type="entry name" value="P-loop containing nucleotide triphosphate hydrolases"/>
    <property type="match status" value="1"/>
</dbReference>
<dbReference type="SMART" id="SM00176">
    <property type="entry name" value="RAN"/>
    <property type="match status" value="1"/>
</dbReference>
<dbReference type="EMBL" id="JATAAI010000032">
    <property type="protein sequence ID" value="KAK1735735.1"/>
    <property type="molecule type" value="Genomic_DNA"/>
</dbReference>
<evidence type="ECO:0000256" key="1">
    <source>
        <dbReference type="ARBA" id="ARBA00022741"/>
    </source>
</evidence>
<dbReference type="SMART" id="SM00173">
    <property type="entry name" value="RAS"/>
    <property type="match status" value="1"/>
</dbReference>
<dbReference type="PRINTS" id="PR00449">
    <property type="entry name" value="RASTRNSFRMNG"/>
</dbReference>
<dbReference type="SMART" id="SM00175">
    <property type="entry name" value="RAB"/>
    <property type="match status" value="1"/>
</dbReference>
<dbReference type="InterPro" id="IPR005225">
    <property type="entry name" value="Small_GTP-bd"/>
</dbReference>
<evidence type="ECO:0000313" key="3">
    <source>
        <dbReference type="EMBL" id="KAK1735735.1"/>
    </source>
</evidence>
<dbReference type="AlphaFoldDB" id="A0AAD9D7H7"/>